<evidence type="ECO:0000313" key="1">
    <source>
        <dbReference type="EMBL" id="KAK4195347.1"/>
    </source>
</evidence>
<comment type="caution">
    <text evidence="1">The sequence shown here is derived from an EMBL/GenBank/DDBJ whole genome shotgun (WGS) entry which is preliminary data.</text>
</comment>
<organism evidence="1 2">
    <name type="scientific">Triangularia verruculosa</name>
    <dbReference type="NCBI Taxonomy" id="2587418"/>
    <lineage>
        <taxon>Eukaryota</taxon>
        <taxon>Fungi</taxon>
        <taxon>Dikarya</taxon>
        <taxon>Ascomycota</taxon>
        <taxon>Pezizomycotina</taxon>
        <taxon>Sordariomycetes</taxon>
        <taxon>Sordariomycetidae</taxon>
        <taxon>Sordariales</taxon>
        <taxon>Podosporaceae</taxon>
        <taxon>Triangularia</taxon>
    </lineage>
</organism>
<dbReference type="EMBL" id="MU864016">
    <property type="protein sequence ID" value="KAK4195347.1"/>
    <property type="molecule type" value="Genomic_DNA"/>
</dbReference>
<dbReference type="Proteomes" id="UP001303160">
    <property type="component" value="Unassembled WGS sequence"/>
</dbReference>
<reference evidence="1" key="2">
    <citation type="submission" date="2023-05" db="EMBL/GenBank/DDBJ databases">
        <authorList>
            <consortium name="Lawrence Berkeley National Laboratory"/>
            <person name="Steindorff A."/>
            <person name="Hensen N."/>
            <person name="Bonometti L."/>
            <person name="Westerberg I."/>
            <person name="Brannstrom I.O."/>
            <person name="Guillou S."/>
            <person name="Cros-Aarteil S."/>
            <person name="Calhoun S."/>
            <person name="Haridas S."/>
            <person name="Kuo A."/>
            <person name="Mondo S."/>
            <person name="Pangilinan J."/>
            <person name="Riley R."/>
            <person name="Labutti K."/>
            <person name="Andreopoulos B."/>
            <person name="Lipzen A."/>
            <person name="Chen C."/>
            <person name="Yanf M."/>
            <person name="Daum C."/>
            <person name="Ng V."/>
            <person name="Clum A."/>
            <person name="Ohm R."/>
            <person name="Martin F."/>
            <person name="Silar P."/>
            <person name="Natvig D."/>
            <person name="Lalanne C."/>
            <person name="Gautier V."/>
            <person name="Ament-Velasquez S.L."/>
            <person name="Kruys A."/>
            <person name="Hutchinson M.I."/>
            <person name="Powell A.J."/>
            <person name="Barry K."/>
            <person name="Miller A.N."/>
            <person name="Grigoriev I.V."/>
            <person name="Debuchy R."/>
            <person name="Gladieux P."/>
            <person name="Thoren M.H."/>
            <person name="Johannesson H."/>
        </authorList>
    </citation>
    <scope>NUCLEOTIDE SEQUENCE</scope>
    <source>
        <strain evidence="1">CBS 315.58</strain>
    </source>
</reference>
<proteinExistence type="predicted"/>
<reference evidence="1" key="1">
    <citation type="journal article" date="2023" name="Mol. Phylogenet. Evol.">
        <title>Genome-scale phylogeny and comparative genomics of the fungal order Sordariales.</title>
        <authorList>
            <person name="Hensen N."/>
            <person name="Bonometti L."/>
            <person name="Westerberg I."/>
            <person name="Brannstrom I.O."/>
            <person name="Guillou S."/>
            <person name="Cros-Aarteil S."/>
            <person name="Calhoun S."/>
            <person name="Haridas S."/>
            <person name="Kuo A."/>
            <person name="Mondo S."/>
            <person name="Pangilinan J."/>
            <person name="Riley R."/>
            <person name="LaButti K."/>
            <person name="Andreopoulos B."/>
            <person name="Lipzen A."/>
            <person name="Chen C."/>
            <person name="Yan M."/>
            <person name="Daum C."/>
            <person name="Ng V."/>
            <person name="Clum A."/>
            <person name="Steindorff A."/>
            <person name="Ohm R.A."/>
            <person name="Martin F."/>
            <person name="Silar P."/>
            <person name="Natvig D.O."/>
            <person name="Lalanne C."/>
            <person name="Gautier V."/>
            <person name="Ament-Velasquez S.L."/>
            <person name="Kruys A."/>
            <person name="Hutchinson M.I."/>
            <person name="Powell A.J."/>
            <person name="Barry K."/>
            <person name="Miller A.N."/>
            <person name="Grigoriev I.V."/>
            <person name="Debuchy R."/>
            <person name="Gladieux P."/>
            <person name="Hiltunen Thoren M."/>
            <person name="Johannesson H."/>
        </authorList>
    </citation>
    <scope>NUCLEOTIDE SEQUENCE</scope>
    <source>
        <strain evidence="1">CBS 315.58</strain>
    </source>
</reference>
<evidence type="ECO:0000313" key="2">
    <source>
        <dbReference type="Proteomes" id="UP001303160"/>
    </source>
</evidence>
<accession>A0AAN6XB39</accession>
<gene>
    <name evidence="1" type="ORF">QBC40DRAFT_149943</name>
</gene>
<sequence length="126" mass="14166">ATKRALLPILARKDERSTHLAKLSEIIITINKGKSAQLVNLGMSPITATQDDSKANFANGVFEGMVPLLYLAAPRQFTIIVPTDDAYKHRKNRFSINLPLERPLVFNDYRRIVKYNELMAKAPGKD</sequence>
<dbReference type="AlphaFoldDB" id="A0AAN6XB39"/>
<name>A0AAN6XB39_9PEZI</name>
<feature type="non-terminal residue" evidence="1">
    <location>
        <position position="126"/>
    </location>
</feature>
<protein>
    <submittedName>
        <fullName evidence="1">Uncharacterized protein</fullName>
    </submittedName>
</protein>
<feature type="non-terminal residue" evidence="1">
    <location>
        <position position="1"/>
    </location>
</feature>
<keyword evidence="2" id="KW-1185">Reference proteome</keyword>